<organism evidence="12 13">
    <name type="scientific">Scytalidium lignicola</name>
    <name type="common">Hyphomycete</name>
    <dbReference type="NCBI Taxonomy" id="5539"/>
    <lineage>
        <taxon>Eukaryota</taxon>
        <taxon>Fungi</taxon>
        <taxon>Dikarya</taxon>
        <taxon>Ascomycota</taxon>
        <taxon>Pezizomycotina</taxon>
        <taxon>Leotiomycetes</taxon>
        <taxon>Leotiomycetes incertae sedis</taxon>
        <taxon>Scytalidium</taxon>
    </lineage>
</organism>
<evidence type="ECO:0000256" key="10">
    <source>
        <dbReference type="SAM" id="MobiDB-lite"/>
    </source>
</evidence>
<evidence type="ECO:0000256" key="3">
    <source>
        <dbReference type="ARBA" id="ARBA00022980"/>
    </source>
</evidence>
<dbReference type="InterPro" id="IPR013810">
    <property type="entry name" value="Ribosomal_uS5_N"/>
</dbReference>
<dbReference type="GO" id="GO:0003735">
    <property type="term" value="F:structural constituent of ribosome"/>
    <property type="evidence" value="ECO:0007669"/>
    <property type="project" value="UniProtKB-UniRule"/>
</dbReference>
<dbReference type="Gene3D" id="3.30.230.10">
    <property type="match status" value="1"/>
</dbReference>
<dbReference type="InterPro" id="IPR005324">
    <property type="entry name" value="Ribosomal_uS5_C"/>
</dbReference>
<accession>A0A3E2HMN1</accession>
<proteinExistence type="inferred from homology"/>
<dbReference type="EMBL" id="NCSJ02000019">
    <property type="protein sequence ID" value="RFU34513.1"/>
    <property type="molecule type" value="Genomic_DNA"/>
</dbReference>
<dbReference type="FunFam" id="3.30.230.10:FF:000041">
    <property type="entry name" value="37S ribosomal protein S5"/>
    <property type="match status" value="1"/>
</dbReference>
<dbReference type="Proteomes" id="UP000258309">
    <property type="component" value="Unassembled WGS sequence"/>
</dbReference>
<evidence type="ECO:0000313" key="12">
    <source>
        <dbReference type="EMBL" id="RFU34513.1"/>
    </source>
</evidence>
<evidence type="ECO:0000313" key="13">
    <source>
        <dbReference type="Proteomes" id="UP000258309"/>
    </source>
</evidence>
<keyword evidence="4" id="KW-0496">Mitochondrion</keyword>
<comment type="similarity">
    <text evidence="2 9">Belongs to the universal ribosomal protein uS5 family.</text>
</comment>
<comment type="function">
    <text evidence="6">Component of the mitochondrial ribosome (mitoribosome), a dedicated translation machinery responsible for the synthesis of mitochondrial genome-encoded proteins, including at least some of the essential transmembrane subunits of the mitochondrial respiratory chain. The mitoribosomes are attached to the mitochondrial inner membrane and translation products are cotranslationally integrated into the membrane.</text>
</comment>
<dbReference type="InterPro" id="IPR000851">
    <property type="entry name" value="Ribosomal_uS5"/>
</dbReference>
<feature type="region of interest" description="Disordered" evidence="10">
    <location>
        <begin position="176"/>
        <end position="206"/>
    </location>
</feature>
<feature type="non-terminal residue" evidence="12">
    <location>
        <position position="408"/>
    </location>
</feature>
<dbReference type="OMA" id="IYEMCRA"/>
<sequence length="408" mass="46236">MAPSIPKARPHIRCQNFHTSPSLHERRRPRFASVKASEMGLVQNKTPAREIFKSYSKEEKEALAKIYTPEQMKAIEAGEQAIDPEDLKSHGVLRSDAGMLPYLDDLSTIQPVIDKRPKKYQPLDPKERWQTPEELAGEMLEWWEKVHFEPPKPENPEDPKYLTEIRPNRLDAMKFEEESSGRTGGDGRPAPRSTSSLAPAIPRVLDQDTIYQKEDGDEEDSRDPDGIYNRLRKQTGLTLDEILDLKAKILVRHRVVNQTRMGKIQSMYCLAIAGNQNGRLGIGEAKGIEVEETMNNAKIAAIRNMQPIPRYEERTIYGEVNGKVAAAEVALMARPPGYGLRCQHNIFEMARAAGIQDLSARVPRSRNKMNTIKATYQALMSQRLPDEIARGRGKKLVDVRRVYYGGRV</sequence>
<dbReference type="Pfam" id="PF00333">
    <property type="entry name" value="Ribosomal_S5"/>
    <property type="match status" value="1"/>
</dbReference>
<dbReference type="InterPro" id="IPR014721">
    <property type="entry name" value="Ribsml_uS5_D2-typ_fold_subgr"/>
</dbReference>
<dbReference type="STRING" id="5539.A0A3E2HMN1"/>
<feature type="region of interest" description="Disordered" evidence="10">
    <location>
        <begin position="1"/>
        <end position="29"/>
    </location>
</feature>
<evidence type="ECO:0000256" key="9">
    <source>
        <dbReference type="RuleBase" id="RU003823"/>
    </source>
</evidence>
<name>A0A3E2HMN1_SCYLI</name>
<reference evidence="12 13" key="1">
    <citation type="submission" date="2018-05" db="EMBL/GenBank/DDBJ databases">
        <title>Draft genome sequence of Scytalidium lignicola DSM 105466, a ubiquitous saprotrophic fungus.</title>
        <authorList>
            <person name="Buettner E."/>
            <person name="Gebauer A.M."/>
            <person name="Hofrichter M."/>
            <person name="Liers C."/>
            <person name="Kellner H."/>
        </authorList>
    </citation>
    <scope>NUCLEOTIDE SEQUENCE [LARGE SCALE GENOMIC DNA]</scope>
    <source>
        <strain evidence="12 13">DSM 105466</strain>
    </source>
</reference>
<dbReference type="PROSITE" id="PS50881">
    <property type="entry name" value="S5_DSRBD"/>
    <property type="match status" value="1"/>
</dbReference>
<keyword evidence="13" id="KW-1185">Reference proteome</keyword>
<dbReference type="SUPFAM" id="SSF54211">
    <property type="entry name" value="Ribosomal protein S5 domain 2-like"/>
    <property type="match status" value="1"/>
</dbReference>
<feature type="non-terminal residue" evidence="12">
    <location>
        <position position="1"/>
    </location>
</feature>
<dbReference type="GO" id="GO:0006412">
    <property type="term" value="P:translation"/>
    <property type="evidence" value="ECO:0007669"/>
    <property type="project" value="InterPro"/>
</dbReference>
<dbReference type="OrthoDB" id="309483at2759"/>
<dbReference type="Pfam" id="PF03719">
    <property type="entry name" value="Ribosomal_S5_C"/>
    <property type="match status" value="1"/>
</dbReference>
<dbReference type="InterPro" id="IPR020568">
    <property type="entry name" value="Ribosomal_Su5_D2-typ_SF"/>
</dbReference>
<comment type="subcellular location">
    <subcellularLocation>
        <location evidence="1">Mitochondrion</location>
    </subcellularLocation>
</comment>
<comment type="caution">
    <text evidence="12">The sequence shown here is derived from an EMBL/GenBank/DDBJ whole genome shotgun (WGS) entry which is preliminary data.</text>
</comment>
<dbReference type="Gene3D" id="3.30.160.20">
    <property type="match status" value="1"/>
</dbReference>
<dbReference type="GO" id="GO:0005763">
    <property type="term" value="C:mitochondrial small ribosomal subunit"/>
    <property type="evidence" value="ECO:0007669"/>
    <property type="project" value="UniProtKB-ARBA"/>
</dbReference>
<dbReference type="AlphaFoldDB" id="A0A3E2HMN1"/>
<evidence type="ECO:0000256" key="1">
    <source>
        <dbReference type="ARBA" id="ARBA00004173"/>
    </source>
</evidence>
<evidence type="ECO:0000256" key="6">
    <source>
        <dbReference type="ARBA" id="ARBA00037226"/>
    </source>
</evidence>
<dbReference type="SUPFAM" id="SSF54768">
    <property type="entry name" value="dsRNA-binding domain-like"/>
    <property type="match status" value="1"/>
</dbReference>
<dbReference type="GO" id="GO:0003723">
    <property type="term" value="F:RNA binding"/>
    <property type="evidence" value="ECO:0007669"/>
    <property type="project" value="InterPro"/>
</dbReference>
<dbReference type="PANTHER" id="PTHR48277">
    <property type="entry name" value="MITOCHONDRIAL RIBOSOMAL PROTEIN S5"/>
    <property type="match status" value="1"/>
</dbReference>
<evidence type="ECO:0000256" key="4">
    <source>
        <dbReference type="ARBA" id="ARBA00023128"/>
    </source>
</evidence>
<keyword evidence="5 8" id="KW-0687">Ribonucleoprotein</keyword>
<evidence type="ECO:0000256" key="8">
    <source>
        <dbReference type="PROSITE-ProRule" id="PRU00268"/>
    </source>
</evidence>
<dbReference type="FunFam" id="3.30.160.20:FF:000022">
    <property type="entry name" value="28S ribosomal protein S5, mitochondrial"/>
    <property type="match status" value="1"/>
</dbReference>
<feature type="domain" description="S5 DRBM" evidence="11">
    <location>
        <begin position="245"/>
        <end position="308"/>
    </location>
</feature>
<evidence type="ECO:0000256" key="5">
    <source>
        <dbReference type="ARBA" id="ARBA00023274"/>
    </source>
</evidence>
<gene>
    <name evidence="12" type="ORF">B7463_g1805</name>
</gene>
<evidence type="ECO:0000256" key="2">
    <source>
        <dbReference type="ARBA" id="ARBA00008945"/>
    </source>
</evidence>
<evidence type="ECO:0000259" key="11">
    <source>
        <dbReference type="PROSITE" id="PS50881"/>
    </source>
</evidence>
<dbReference type="PANTHER" id="PTHR48277:SF1">
    <property type="entry name" value="MITOCHONDRIAL RIBOSOMAL PROTEIN S5"/>
    <property type="match status" value="1"/>
</dbReference>
<evidence type="ECO:0000256" key="7">
    <source>
        <dbReference type="ARBA" id="ARBA00039335"/>
    </source>
</evidence>
<protein>
    <recommendedName>
        <fullName evidence="7">Small ribosomal subunit protein uS5m</fullName>
    </recommendedName>
</protein>
<keyword evidence="3 8" id="KW-0689">Ribosomal protein</keyword>